<keyword evidence="3" id="KW-1185">Reference proteome</keyword>
<dbReference type="Gene3D" id="1.20.210.10">
    <property type="entry name" value="Cytochrome c oxidase-like, subunit I domain"/>
    <property type="match status" value="1"/>
</dbReference>
<proteinExistence type="predicted"/>
<reference evidence="2 3" key="1">
    <citation type="submission" date="2014-06" db="EMBL/GenBank/DDBJ databases">
        <title>Rhizobium pelagicum/R2-400B4.</title>
        <authorList>
            <person name="Kimes N.E."/>
            <person name="Lopez-Perez M."/>
        </authorList>
    </citation>
    <scope>NUCLEOTIDE SEQUENCE [LARGE SCALE GENOMIC DNA]</scope>
    <source>
        <strain evidence="2 3">R2-400B4</strain>
    </source>
</reference>
<evidence type="ECO:0000313" key="2">
    <source>
        <dbReference type="EMBL" id="KEQ11058.1"/>
    </source>
</evidence>
<keyword evidence="1" id="KW-0472">Membrane</keyword>
<feature type="transmembrane region" description="Helical" evidence="1">
    <location>
        <begin position="99"/>
        <end position="119"/>
    </location>
</feature>
<feature type="transmembrane region" description="Helical" evidence="1">
    <location>
        <begin position="7"/>
        <end position="28"/>
    </location>
</feature>
<evidence type="ECO:0000313" key="3">
    <source>
        <dbReference type="Proteomes" id="UP000052167"/>
    </source>
</evidence>
<dbReference type="SUPFAM" id="SSF81442">
    <property type="entry name" value="Cytochrome c oxidase subunit I-like"/>
    <property type="match status" value="1"/>
</dbReference>
<dbReference type="AlphaFoldDB" id="A0A922T8N0"/>
<dbReference type="EMBL" id="JOKJ01000001">
    <property type="protein sequence ID" value="KEQ11058.1"/>
    <property type="molecule type" value="Genomic_DNA"/>
</dbReference>
<feature type="transmembrane region" description="Helical" evidence="1">
    <location>
        <begin position="70"/>
        <end position="87"/>
    </location>
</feature>
<protein>
    <submittedName>
        <fullName evidence="2">Signal peptide protein</fullName>
    </submittedName>
</protein>
<dbReference type="RefSeq" id="WP_029618226.1">
    <property type="nucleotide sequence ID" value="NZ_CAJXID010000003.1"/>
</dbReference>
<comment type="caution">
    <text evidence="2">The sequence shown here is derived from an EMBL/GenBank/DDBJ whole genome shotgun (WGS) entry which is preliminary data.</text>
</comment>
<organism evidence="2 3">
    <name type="scientific">Pseudorhizobium pelagicum</name>
    <dbReference type="NCBI Taxonomy" id="1509405"/>
    <lineage>
        <taxon>Bacteria</taxon>
        <taxon>Pseudomonadati</taxon>
        <taxon>Pseudomonadota</taxon>
        <taxon>Alphaproteobacteria</taxon>
        <taxon>Hyphomicrobiales</taxon>
        <taxon>Rhizobiaceae</taxon>
        <taxon>Rhizobium/Agrobacterium group</taxon>
        <taxon>Pseudorhizobium</taxon>
    </lineage>
</organism>
<feature type="transmembrane region" description="Helical" evidence="1">
    <location>
        <begin position="40"/>
        <end position="58"/>
    </location>
</feature>
<dbReference type="InterPro" id="IPR036927">
    <property type="entry name" value="Cyt_c_oxase-like_su1_sf"/>
</dbReference>
<gene>
    <name evidence="2" type="ORF">GV68_01915</name>
</gene>
<keyword evidence="1" id="KW-1133">Transmembrane helix</keyword>
<accession>A0A922T8N0</accession>
<keyword evidence="1" id="KW-0812">Transmembrane</keyword>
<name>A0A922T8N0_9HYPH</name>
<dbReference type="OrthoDB" id="9808748at2"/>
<dbReference type="Proteomes" id="UP000052167">
    <property type="component" value="Unassembled WGS sequence"/>
</dbReference>
<evidence type="ECO:0000256" key="1">
    <source>
        <dbReference type="SAM" id="Phobius"/>
    </source>
</evidence>
<sequence length="134" mass="14287">MPRLANLYFKTAICFLIIGIAMGLLMSISQDHAPTGAHAHTNLLGWVTMAIFGGYYALNPAKAETRLAVLQYWVYTGGVTVMVPSLYLLLTGNPGMEPLVAISSIITFIGVLLFAGVIFSRSKAATQPNALPSA</sequence>